<dbReference type="Pfam" id="PF00646">
    <property type="entry name" value="F-box"/>
    <property type="match status" value="1"/>
</dbReference>
<evidence type="ECO:0000313" key="2">
    <source>
        <dbReference type="EMBL" id="KDQ29322.1"/>
    </source>
</evidence>
<dbReference type="VEuPathDB" id="FungiDB:PLEOSDRAFT_1103348"/>
<accession>A0A067NYX7</accession>
<dbReference type="EMBL" id="KL198007">
    <property type="protein sequence ID" value="KDQ29322.1"/>
    <property type="molecule type" value="Genomic_DNA"/>
</dbReference>
<protein>
    <recommendedName>
        <fullName evidence="1">F-box domain-containing protein</fullName>
    </recommendedName>
</protein>
<dbReference type="Proteomes" id="UP000027073">
    <property type="component" value="Unassembled WGS sequence"/>
</dbReference>
<organism evidence="2 3">
    <name type="scientific">Pleurotus ostreatus (strain PC15)</name>
    <name type="common">Oyster mushroom</name>
    <dbReference type="NCBI Taxonomy" id="1137138"/>
    <lineage>
        <taxon>Eukaryota</taxon>
        <taxon>Fungi</taxon>
        <taxon>Dikarya</taxon>
        <taxon>Basidiomycota</taxon>
        <taxon>Agaricomycotina</taxon>
        <taxon>Agaricomycetes</taxon>
        <taxon>Agaricomycetidae</taxon>
        <taxon>Agaricales</taxon>
        <taxon>Pleurotineae</taxon>
        <taxon>Pleurotaceae</taxon>
        <taxon>Pleurotus</taxon>
    </lineage>
</organism>
<dbReference type="SMART" id="SM00256">
    <property type="entry name" value="FBOX"/>
    <property type="match status" value="1"/>
</dbReference>
<evidence type="ECO:0000313" key="3">
    <source>
        <dbReference type="Proteomes" id="UP000027073"/>
    </source>
</evidence>
<dbReference type="InterPro" id="IPR001810">
    <property type="entry name" value="F-box_dom"/>
</dbReference>
<dbReference type="InParanoid" id="A0A067NYX7"/>
<dbReference type="SUPFAM" id="SSF69322">
    <property type="entry name" value="Tricorn protease domain 2"/>
    <property type="match status" value="1"/>
</dbReference>
<reference evidence="3" key="1">
    <citation type="journal article" date="2014" name="Proc. Natl. Acad. Sci. U.S.A.">
        <title>Extensive sampling of basidiomycete genomes demonstrates inadequacy of the white-rot/brown-rot paradigm for wood decay fungi.</title>
        <authorList>
            <person name="Riley R."/>
            <person name="Salamov A.A."/>
            <person name="Brown D.W."/>
            <person name="Nagy L.G."/>
            <person name="Floudas D."/>
            <person name="Held B.W."/>
            <person name="Levasseur A."/>
            <person name="Lombard V."/>
            <person name="Morin E."/>
            <person name="Otillar R."/>
            <person name="Lindquist E.A."/>
            <person name="Sun H."/>
            <person name="LaButti K.M."/>
            <person name="Schmutz J."/>
            <person name="Jabbour D."/>
            <person name="Luo H."/>
            <person name="Baker S.E."/>
            <person name="Pisabarro A.G."/>
            <person name="Walton J.D."/>
            <person name="Blanchette R.A."/>
            <person name="Henrissat B."/>
            <person name="Martin F."/>
            <person name="Cullen D."/>
            <person name="Hibbett D.S."/>
            <person name="Grigoriev I.V."/>
        </authorList>
    </citation>
    <scope>NUCLEOTIDE SEQUENCE [LARGE SCALE GENOMIC DNA]</scope>
    <source>
        <strain evidence="3">PC15</strain>
    </source>
</reference>
<dbReference type="SUPFAM" id="SSF81383">
    <property type="entry name" value="F-box domain"/>
    <property type="match status" value="1"/>
</dbReference>
<dbReference type="InterPro" id="IPR036047">
    <property type="entry name" value="F-box-like_dom_sf"/>
</dbReference>
<dbReference type="HOGENOM" id="CLU_037777_0_0_1"/>
<name>A0A067NYX7_PLEO1</name>
<dbReference type="AlphaFoldDB" id="A0A067NYX7"/>
<evidence type="ECO:0000259" key="1">
    <source>
        <dbReference type="PROSITE" id="PS50181"/>
    </source>
</evidence>
<feature type="domain" description="F-box" evidence="1">
    <location>
        <begin position="74"/>
        <end position="120"/>
    </location>
</feature>
<dbReference type="OrthoDB" id="3068749at2759"/>
<dbReference type="Gene3D" id="1.20.1280.50">
    <property type="match status" value="1"/>
</dbReference>
<proteinExistence type="predicted"/>
<dbReference type="PROSITE" id="PS50181">
    <property type="entry name" value="FBOX"/>
    <property type="match status" value="1"/>
</dbReference>
<gene>
    <name evidence="2" type="ORF">PLEOSDRAFT_1103348</name>
</gene>
<sequence>MSLPPTVRFLERLLNVWKWVVLQLKQWTRQCERAHLGRLLGMVLNAFRRLSELRVSGYEATRSAKGIDAPSQPANSLVVLPTELLTLVLAELELRDLRRARCSCRSLYTASKSRAIWLRLFWQLSDSYVLPIIPPRPLETYGAAELESMVLQWTRVDHGWSSCSIRQQPPPQRILDHDWPNTPFALIEGGRWLLTTDKCGSVLVHDLDSPSLATGTHVLIRPEDKRDHVYISKLSVCIDRSSPTLEFNLALSHDYGGGVFNFFVLMLSSFVGRLSTSSRVSIWRVRLVDTTGHRPKLSSKLLNSFYTRVSKVVFDASLLYSLYARIVSPWAVELFNWEDSKSMVHVKSHIHPVPDMASVRLLPGRRVLTGRGSSIHIYAIPECTYHSATLPFDPSENTDAQTPLQVIPIGGPLVIGGISPSYSSYSGTIYICLATAQHIFALITDAEDNETAVIKLIDYSMRFDGTVYALSLHRTLIRQDYMPDSVITLNLLRDEQFDVNEHYWHDNVHRFSITTLDEWSGRVVDHLKDGRIVVIDFLR</sequence>